<dbReference type="InterPro" id="IPR032710">
    <property type="entry name" value="NTF2-like_dom_sf"/>
</dbReference>
<dbReference type="Proteomes" id="UP000649753">
    <property type="component" value="Unassembled WGS sequence"/>
</dbReference>
<accession>A0A927R166</accession>
<evidence type="ECO:0000313" key="2">
    <source>
        <dbReference type="EMBL" id="MBE1489403.1"/>
    </source>
</evidence>
<sequence>MTDNSSTDTRGTAEAFLQLVTGNDPGRIADVFADTIDWYVPGLVDLPWTGARTRGSDVPEFFRTMGSAFVPGQSRYAVDRIVVEGNDAVIIATATHTFAGSGTRFTTPMIMHLTVDGGKIVRLHLYEDTHLVARAFSG</sequence>
<reference evidence="2" key="1">
    <citation type="submission" date="2020-10" db="EMBL/GenBank/DDBJ databases">
        <title>Sequencing the genomes of 1000 actinobacteria strains.</title>
        <authorList>
            <person name="Klenk H.-P."/>
        </authorList>
    </citation>
    <scope>NUCLEOTIDE SEQUENCE</scope>
    <source>
        <strain evidence="2">DSM 46832</strain>
    </source>
</reference>
<organism evidence="2 3">
    <name type="scientific">Plantactinospora soyae</name>
    <dbReference type="NCBI Taxonomy" id="1544732"/>
    <lineage>
        <taxon>Bacteria</taxon>
        <taxon>Bacillati</taxon>
        <taxon>Actinomycetota</taxon>
        <taxon>Actinomycetes</taxon>
        <taxon>Micromonosporales</taxon>
        <taxon>Micromonosporaceae</taxon>
        <taxon>Plantactinospora</taxon>
    </lineage>
</organism>
<dbReference type="Pfam" id="PF12680">
    <property type="entry name" value="SnoaL_2"/>
    <property type="match status" value="1"/>
</dbReference>
<dbReference type="Gene3D" id="3.10.450.50">
    <property type="match status" value="1"/>
</dbReference>
<gene>
    <name evidence="2" type="ORF">H4W31_005041</name>
</gene>
<dbReference type="InterPro" id="IPR037401">
    <property type="entry name" value="SnoaL-like"/>
</dbReference>
<dbReference type="AlphaFoldDB" id="A0A927R166"/>
<keyword evidence="2" id="KW-0413">Isomerase</keyword>
<evidence type="ECO:0000259" key="1">
    <source>
        <dbReference type="Pfam" id="PF12680"/>
    </source>
</evidence>
<dbReference type="SUPFAM" id="SSF54427">
    <property type="entry name" value="NTF2-like"/>
    <property type="match status" value="1"/>
</dbReference>
<name>A0A927R166_9ACTN</name>
<dbReference type="GO" id="GO:0016853">
    <property type="term" value="F:isomerase activity"/>
    <property type="evidence" value="ECO:0007669"/>
    <property type="project" value="UniProtKB-KW"/>
</dbReference>
<keyword evidence="3" id="KW-1185">Reference proteome</keyword>
<protein>
    <submittedName>
        <fullName evidence="2">Ketosteroid isomerase-like protein</fullName>
    </submittedName>
</protein>
<evidence type="ECO:0000313" key="3">
    <source>
        <dbReference type="Proteomes" id="UP000649753"/>
    </source>
</evidence>
<dbReference type="EMBL" id="JADBEB010000001">
    <property type="protein sequence ID" value="MBE1489403.1"/>
    <property type="molecule type" value="Genomic_DNA"/>
</dbReference>
<comment type="caution">
    <text evidence="2">The sequence shown here is derived from an EMBL/GenBank/DDBJ whole genome shotgun (WGS) entry which is preliminary data.</text>
</comment>
<proteinExistence type="predicted"/>
<feature type="domain" description="SnoaL-like" evidence="1">
    <location>
        <begin position="14"/>
        <end position="122"/>
    </location>
</feature>
<dbReference type="RefSeq" id="WP_192768881.1">
    <property type="nucleotide sequence ID" value="NZ_JADBEB010000001.1"/>
</dbReference>